<dbReference type="PANTHER" id="PTHR48102:SF3">
    <property type="entry name" value="ATP-DEPENDENT PROTEASE ATPASE SUBUNIT HSLU"/>
    <property type="match status" value="1"/>
</dbReference>
<evidence type="ECO:0000256" key="12">
    <source>
        <dbReference type="SAM" id="MobiDB-lite"/>
    </source>
</evidence>
<feature type="binding site" evidence="11">
    <location>
        <position position="255"/>
    </location>
    <ligand>
        <name>ATP</name>
        <dbReference type="ChEBI" id="CHEBI:30616"/>
    </ligand>
</feature>
<dbReference type="HAMAP" id="MF_00249">
    <property type="entry name" value="HslU"/>
    <property type="match status" value="1"/>
</dbReference>
<comment type="subcellular location">
    <subcellularLocation>
        <location evidence="1 11">Cytoplasm</location>
    </subcellularLocation>
</comment>
<dbReference type="InterPro" id="IPR027417">
    <property type="entry name" value="P-loop_NTPase"/>
</dbReference>
<feature type="region of interest" description="Disordered" evidence="12">
    <location>
        <begin position="139"/>
        <end position="162"/>
    </location>
</feature>
<keyword evidence="5 11" id="KW-0067">ATP-binding</keyword>
<dbReference type="FunFam" id="3.40.50.300:FF:000220">
    <property type="entry name" value="ATP-dependent protease ATPase subunit HslU"/>
    <property type="match status" value="1"/>
</dbReference>
<dbReference type="InterPro" id="IPR003593">
    <property type="entry name" value="AAA+_ATPase"/>
</dbReference>
<dbReference type="GO" id="GO:0036402">
    <property type="term" value="F:proteasome-activating activity"/>
    <property type="evidence" value="ECO:0007669"/>
    <property type="project" value="UniProtKB-UniRule"/>
</dbReference>
<dbReference type="SMART" id="SM00382">
    <property type="entry name" value="AAA"/>
    <property type="match status" value="1"/>
</dbReference>
<keyword evidence="4 11" id="KW-0547">Nucleotide-binding</keyword>
<dbReference type="Pfam" id="PF10431">
    <property type="entry name" value="ClpB_D2-small"/>
    <property type="match status" value="1"/>
</dbReference>
<proteinExistence type="inferred from homology"/>
<evidence type="ECO:0000256" key="4">
    <source>
        <dbReference type="ARBA" id="ARBA00022741"/>
    </source>
</evidence>
<feature type="binding site" evidence="11">
    <location>
        <position position="18"/>
    </location>
    <ligand>
        <name>ATP</name>
        <dbReference type="ChEBI" id="CHEBI:30616"/>
    </ligand>
</feature>
<evidence type="ECO:0000256" key="8">
    <source>
        <dbReference type="ARBA" id="ARBA00064434"/>
    </source>
</evidence>
<feature type="binding site" evidence="11">
    <location>
        <position position="392"/>
    </location>
    <ligand>
        <name>ATP</name>
        <dbReference type="ChEBI" id="CHEBI:30616"/>
    </ligand>
</feature>
<evidence type="ECO:0000256" key="5">
    <source>
        <dbReference type="ARBA" id="ARBA00022840"/>
    </source>
</evidence>
<dbReference type="InterPro" id="IPR003959">
    <property type="entry name" value="ATPase_AAA_core"/>
</dbReference>
<dbReference type="SMART" id="SM01086">
    <property type="entry name" value="ClpB_D2-small"/>
    <property type="match status" value="1"/>
</dbReference>
<feature type="binding site" evidence="11">
    <location>
        <position position="320"/>
    </location>
    <ligand>
        <name>ATP</name>
        <dbReference type="ChEBI" id="CHEBI:30616"/>
    </ligand>
</feature>
<evidence type="ECO:0000256" key="1">
    <source>
        <dbReference type="ARBA" id="ARBA00004496"/>
    </source>
</evidence>
<dbReference type="Gene3D" id="1.10.8.60">
    <property type="match status" value="1"/>
</dbReference>
<dbReference type="Proteomes" id="UP000265938">
    <property type="component" value="Unassembled WGS sequence"/>
</dbReference>
<dbReference type="InterPro" id="IPR019489">
    <property type="entry name" value="Clp_ATPase_C"/>
</dbReference>
<evidence type="ECO:0000259" key="14">
    <source>
        <dbReference type="SMART" id="SM01086"/>
    </source>
</evidence>
<comment type="caution">
    <text evidence="15">The sequence shown here is derived from an EMBL/GenBank/DDBJ whole genome shotgun (WGS) entry which is preliminary data.</text>
</comment>
<dbReference type="Pfam" id="PF00004">
    <property type="entry name" value="AAA"/>
    <property type="match status" value="1"/>
</dbReference>
<dbReference type="Gene3D" id="3.40.50.300">
    <property type="entry name" value="P-loop containing nucleotide triphosphate hydrolases"/>
    <property type="match status" value="2"/>
</dbReference>
<dbReference type="SUPFAM" id="SSF52540">
    <property type="entry name" value="P-loop containing nucleoside triphosphate hydrolases"/>
    <property type="match status" value="1"/>
</dbReference>
<sequence length="442" mass="49968">MSEMTPREIVHELDQHIIGQAKAKKAVSIALRNRWRRMQLSDELRAEVTPKNILMIGPTGVGKTEIARRLAKLANAPFIKVEATKFTEVGYVGKEVETIIRDLVDISIKMTREQQTKKFKHRAEEAAEERILDALLPPARDTFGESKTEENSSTRQTFRKKLREGQLDDKEIDIDVAQAQPNVEIMAPPGMEEMTNQLQSMFQNMGGDKRSKRKLKIKEAFKLLVEEEAAKLVNPEELKEQAIFAVEQNGIVFIDEIDKICKRGEASGPDVSREGVQRDLLPLIEGSTVSTKHGMVKTDHMLFIASGAFQMAKPSDMIPELQGRLPIRVELEALTADDFKRILTEPHASLTEQQRELLKTEQVDVEFTDDAIERIAKAAWQVNEKTENIGARRLHTVMEKLMEEISFDASEKAGTTLTIDANYVEQHLGALVEDEDLSRFIL</sequence>
<comment type="function">
    <text evidence="7 11">ATPase subunit of a proteasome-like degradation complex; this subunit has chaperone activity. The binding of ATP and its subsequent hydrolysis by HslU are essential for unfolding of protein substrates subsequently hydrolyzed by HslV. HslU recognizes the N-terminal part of its protein substrates and unfolds these before they are guided to HslV for hydrolysis.</text>
</comment>
<dbReference type="RefSeq" id="WP_063699943.1">
    <property type="nucleotide sequence ID" value="NZ_LRRU01000002.1"/>
</dbReference>
<evidence type="ECO:0000256" key="7">
    <source>
        <dbReference type="ARBA" id="ARBA00054052"/>
    </source>
</evidence>
<evidence type="ECO:0000256" key="3">
    <source>
        <dbReference type="ARBA" id="ARBA00022490"/>
    </source>
</evidence>
<organism evidence="15 16">
    <name type="scientific">Pseudoalteromonas gelatinilytica</name>
    <dbReference type="NCBI Taxonomy" id="1703256"/>
    <lineage>
        <taxon>Bacteria</taxon>
        <taxon>Pseudomonadati</taxon>
        <taxon>Pseudomonadota</taxon>
        <taxon>Gammaproteobacteria</taxon>
        <taxon>Alteromonadales</taxon>
        <taxon>Pseudoalteromonadaceae</taxon>
        <taxon>Pseudoalteromonas</taxon>
    </lineage>
</organism>
<dbReference type="GO" id="GO:0005524">
    <property type="term" value="F:ATP binding"/>
    <property type="evidence" value="ECO:0007669"/>
    <property type="project" value="UniProtKB-UniRule"/>
</dbReference>
<dbReference type="InterPro" id="IPR050052">
    <property type="entry name" value="ATP-dep_Clp_protease_ClpX"/>
</dbReference>
<dbReference type="Pfam" id="PF07724">
    <property type="entry name" value="AAA_2"/>
    <property type="match status" value="1"/>
</dbReference>
<evidence type="ECO:0000256" key="9">
    <source>
        <dbReference type="ARBA" id="ARBA00070260"/>
    </source>
</evidence>
<dbReference type="NCBIfam" id="NF003544">
    <property type="entry name" value="PRK05201.1"/>
    <property type="match status" value="1"/>
</dbReference>
<dbReference type="GO" id="GO:0009376">
    <property type="term" value="C:HslUV protease complex"/>
    <property type="evidence" value="ECO:0007669"/>
    <property type="project" value="UniProtKB-UniRule"/>
</dbReference>
<evidence type="ECO:0000313" key="16">
    <source>
        <dbReference type="Proteomes" id="UP000265938"/>
    </source>
</evidence>
<name>A0A3A3EF95_9GAMM</name>
<evidence type="ECO:0000313" key="15">
    <source>
        <dbReference type="EMBL" id="RJF33750.1"/>
    </source>
</evidence>
<dbReference type="GO" id="GO:0008233">
    <property type="term" value="F:peptidase activity"/>
    <property type="evidence" value="ECO:0007669"/>
    <property type="project" value="InterPro"/>
</dbReference>
<protein>
    <recommendedName>
        <fullName evidence="9 11">ATP-dependent protease ATPase subunit HslU</fullName>
    </recommendedName>
    <alternativeName>
        <fullName evidence="10 11">Unfoldase HslU</fullName>
    </alternativeName>
</protein>
<dbReference type="FunFam" id="1.10.8.10:FF:000028">
    <property type="entry name" value="ATP-dependent protease ATPase subunit HslU"/>
    <property type="match status" value="2"/>
</dbReference>
<feature type="domain" description="AAA+ ATPase" evidence="13">
    <location>
        <begin position="49"/>
        <end position="331"/>
    </location>
</feature>
<feature type="binding site" evidence="11">
    <location>
        <begin position="60"/>
        <end position="65"/>
    </location>
    <ligand>
        <name>ATP</name>
        <dbReference type="ChEBI" id="CHEBI:30616"/>
    </ligand>
</feature>
<evidence type="ECO:0000256" key="2">
    <source>
        <dbReference type="ARBA" id="ARBA00009771"/>
    </source>
</evidence>
<dbReference type="CDD" id="cd19498">
    <property type="entry name" value="RecA-like_HslU"/>
    <property type="match status" value="1"/>
</dbReference>
<accession>A0A3A3EF95</accession>
<dbReference type="FunFam" id="1.10.8.60:FF:000027">
    <property type="entry name" value="ATP-dependent protease ATPase subunit HslU"/>
    <property type="match status" value="1"/>
</dbReference>
<evidence type="ECO:0000256" key="11">
    <source>
        <dbReference type="HAMAP-Rule" id="MF_00249"/>
    </source>
</evidence>
<keyword evidence="3 11" id="KW-0963">Cytoplasm</keyword>
<comment type="subunit">
    <text evidence="8 11">A double ring-shaped homohexamer of HslV is capped on each side by a ring-shaped HslU homohexamer. The assembly of the HslU/HslV complex is dependent on binding of ATP.</text>
</comment>
<feature type="domain" description="Clp ATPase C-terminal" evidence="14">
    <location>
        <begin position="334"/>
        <end position="430"/>
    </location>
</feature>
<dbReference type="PANTHER" id="PTHR48102">
    <property type="entry name" value="ATP-DEPENDENT CLP PROTEASE ATP-BINDING SUBUNIT CLPX-LIKE, MITOCHONDRIAL-RELATED"/>
    <property type="match status" value="1"/>
</dbReference>
<gene>
    <name evidence="11 15" type="primary">hslU</name>
    <name evidence="15" type="ORF">D4741_17530</name>
</gene>
<reference evidence="15 16" key="1">
    <citation type="submission" date="2018-09" db="EMBL/GenBank/DDBJ databases">
        <title>Identification of marine bacteria producing industrial enzymes.</title>
        <authorList>
            <person name="Cheng T.H."/>
            <person name="Saidin J."/>
            <person name="Muhd D.D."/>
            <person name="Isa M.N.M."/>
            <person name="Bakar M.F.A."/>
            <person name="Ismail N."/>
        </authorList>
    </citation>
    <scope>NUCLEOTIDE SEQUENCE [LARGE SCALE GENOMIC DNA]</scope>
    <source>
        <strain evidence="15 16">MNAD 1.6</strain>
    </source>
</reference>
<dbReference type="GO" id="GO:0016887">
    <property type="term" value="F:ATP hydrolysis activity"/>
    <property type="evidence" value="ECO:0007669"/>
    <property type="project" value="InterPro"/>
</dbReference>
<evidence type="ECO:0000256" key="10">
    <source>
        <dbReference type="ARBA" id="ARBA00082554"/>
    </source>
</evidence>
<dbReference type="EMBL" id="QYSE01000005">
    <property type="protein sequence ID" value="RJF33750.1"/>
    <property type="molecule type" value="Genomic_DNA"/>
</dbReference>
<feature type="compositionally biased region" description="Basic and acidic residues" evidence="12">
    <location>
        <begin position="142"/>
        <end position="152"/>
    </location>
</feature>
<evidence type="ECO:0000256" key="6">
    <source>
        <dbReference type="ARBA" id="ARBA00023186"/>
    </source>
</evidence>
<evidence type="ECO:0000259" key="13">
    <source>
        <dbReference type="SMART" id="SM00382"/>
    </source>
</evidence>
<keyword evidence="6 11" id="KW-0143">Chaperone</keyword>
<dbReference type="InterPro" id="IPR004491">
    <property type="entry name" value="HslU"/>
</dbReference>
<dbReference type="FunFam" id="3.40.50.300:FF:000213">
    <property type="entry name" value="ATP-dependent protease ATPase subunit HslU"/>
    <property type="match status" value="1"/>
</dbReference>
<dbReference type="GO" id="GO:0043335">
    <property type="term" value="P:protein unfolding"/>
    <property type="evidence" value="ECO:0007669"/>
    <property type="project" value="UniProtKB-UniRule"/>
</dbReference>
<dbReference type="NCBIfam" id="TIGR00390">
    <property type="entry name" value="hslU"/>
    <property type="match status" value="1"/>
</dbReference>
<comment type="similarity">
    <text evidence="2 11">Belongs to the ClpX chaperone family. HslU subfamily.</text>
</comment>
<dbReference type="AlphaFoldDB" id="A0A3A3EF95"/>